<reference evidence="5" key="1">
    <citation type="submission" date="2018-06" db="EMBL/GenBank/DDBJ databases">
        <authorList>
            <person name="Zhirakovskaya E."/>
        </authorList>
    </citation>
    <scope>NUCLEOTIDE SEQUENCE</scope>
</reference>
<dbReference type="Gene3D" id="2.40.30.170">
    <property type="match status" value="1"/>
</dbReference>
<dbReference type="Gene3D" id="2.40.420.20">
    <property type="match status" value="1"/>
</dbReference>
<dbReference type="PANTHER" id="PTHR32347">
    <property type="entry name" value="EFFLUX SYSTEM COMPONENT YKNX-RELATED"/>
    <property type="match status" value="1"/>
</dbReference>
<evidence type="ECO:0000259" key="4">
    <source>
        <dbReference type="Pfam" id="PF25990"/>
    </source>
</evidence>
<sequence>MKQKKSYLYVVGALVFIALIWYFSRPSATGKQVIKVAVKSGKFVISVTTTGELEARSNEKIQGPDPTSLRNARIWQYRIEKIVPDGTVVDSGQWVANLDRSDLANKIKDQELEVEKLHTQYTKTQLDTAMTLRDARDALVNLKYSLEDKQIVVDQSIYEPPATRRQVKLELQKAERTYRQTKSNYVLRSEKAKADMKEVEAGLYKAVRKFNELKKLRSEFVVYAPKAGMVIYKRSWDGKKQGVGAQISTWDNVVAILPDLSAMNSRTYVNEIDISKVKKGQKALVSMDAFPNKKFSGVVTEVANMGQQMKNSNAKVFEVIIQLAGHDSVLRPSMTTKNRIITEIIDSALFVPIECVHNNDSISFVYMDHRKQQVKTGKSNDEDIVIRAGLKKGDKVYLYQPKGAGFWKLRLLPKENKDTSR</sequence>
<keyword evidence="3" id="KW-0472">Membrane</keyword>
<dbReference type="Pfam" id="PF25990">
    <property type="entry name" value="Beta-barrel_YknX"/>
    <property type="match status" value="1"/>
</dbReference>
<dbReference type="GO" id="GO:0030313">
    <property type="term" value="C:cell envelope"/>
    <property type="evidence" value="ECO:0007669"/>
    <property type="project" value="UniProtKB-SubCell"/>
</dbReference>
<proteinExistence type="predicted"/>
<protein>
    <recommendedName>
        <fullName evidence="4">YknX-like beta-barrel domain-containing protein</fullName>
    </recommendedName>
</protein>
<dbReference type="PANTHER" id="PTHR32347:SF14">
    <property type="entry name" value="EFFLUX SYSTEM COMPONENT YKNX-RELATED"/>
    <property type="match status" value="1"/>
</dbReference>
<feature type="transmembrane region" description="Helical" evidence="3">
    <location>
        <begin position="7"/>
        <end position="24"/>
    </location>
</feature>
<dbReference type="AlphaFoldDB" id="A0A3B0UA78"/>
<evidence type="ECO:0000313" key="5">
    <source>
        <dbReference type="EMBL" id="VAW27951.1"/>
    </source>
</evidence>
<keyword evidence="3" id="KW-1133">Transmembrane helix</keyword>
<organism evidence="5">
    <name type="scientific">hydrothermal vent metagenome</name>
    <dbReference type="NCBI Taxonomy" id="652676"/>
    <lineage>
        <taxon>unclassified sequences</taxon>
        <taxon>metagenomes</taxon>
        <taxon>ecological metagenomes</taxon>
    </lineage>
</organism>
<keyword evidence="2" id="KW-0175">Coiled coil</keyword>
<accession>A0A3B0UA78</accession>
<comment type="subcellular location">
    <subcellularLocation>
        <location evidence="1">Cell envelope</location>
    </subcellularLocation>
</comment>
<evidence type="ECO:0000256" key="1">
    <source>
        <dbReference type="ARBA" id="ARBA00004196"/>
    </source>
</evidence>
<keyword evidence="3" id="KW-0812">Transmembrane</keyword>
<name>A0A3B0UA78_9ZZZZ</name>
<dbReference type="InterPro" id="IPR058636">
    <property type="entry name" value="Beta-barrel_YknX"/>
</dbReference>
<dbReference type="EMBL" id="UOET01000178">
    <property type="protein sequence ID" value="VAW27951.1"/>
    <property type="molecule type" value="Genomic_DNA"/>
</dbReference>
<evidence type="ECO:0000256" key="2">
    <source>
        <dbReference type="ARBA" id="ARBA00023054"/>
    </source>
</evidence>
<dbReference type="InterPro" id="IPR050465">
    <property type="entry name" value="UPF0194_transport"/>
</dbReference>
<evidence type="ECO:0000256" key="3">
    <source>
        <dbReference type="SAM" id="Phobius"/>
    </source>
</evidence>
<feature type="domain" description="YknX-like beta-barrel" evidence="4">
    <location>
        <begin position="267"/>
        <end position="335"/>
    </location>
</feature>
<gene>
    <name evidence="5" type="ORF">MNBD_BACTEROID07-124</name>
</gene>